<accession>A0A254TFQ7</accession>
<evidence type="ECO:0000259" key="2">
    <source>
        <dbReference type="Pfam" id="PF13628"/>
    </source>
</evidence>
<keyword evidence="4" id="KW-1185">Reference proteome</keyword>
<evidence type="ECO:0000313" key="4">
    <source>
        <dbReference type="Proteomes" id="UP000197535"/>
    </source>
</evidence>
<sequence>MKNMKKLPLIVLIGSLSACGGSDIPGLAASGGPVLLQETTVATTPAPDDSKAFLVAAYQDGLAEIDLAQLAVQQATNENVKKFAQRMIEHHTAINNQITQLAQRKNVALPTTPSADLQAQRNTLSALAGNAFDLAYMQQNVAVHEKDAVAARQQARQGTDVDVKRLARSALPILEVHLAAAEETAALLSPASFLATAFRAGLAEVQLSQLALQKASNAEVRAFAQRMVDEHTQANAQITSLAQQEGTTLPTAPSAEQQAVATELSGFTGPDFDEAFMDANVIAHVKTVRLFRRQAQQGQDAAVKSFAAGKQSTLTGHLVAAIETDGAVTPSFPFLVFQDGEAEIALSQLALQRASSADVKTFAQSMIDAHTTANAQLQAQAQQANRQLPTDVAPEHLLALAALLDRRGREFDQTYMELAAGVHERDVKAATAATQQTADAFSNSVAQVALPILNDHLARARALRDQVENAQQ</sequence>
<comment type="caution">
    <text evidence="3">The sequence shown here is derived from an EMBL/GenBank/DDBJ whole genome shotgun (WGS) entry which is preliminary data.</text>
</comment>
<feature type="domain" description="DUF4142" evidence="2">
    <location>
        <begin position="338"/>
        <end position="463"/>
    </location>
</feature>
<dbReference type="PROSITE" id="PS51257">
    <property type="entry name" value="PROKAR_LIPOPROTEIN"/>
    <property type="match status" value="1"/>
</dbReference>
<feature type="domain" description="DUF4142" evidence="2">
    <location>
        <begin position="50"/>
        <end position="183"/>
    </location>
</feature>
<gene>
    <name evidence="3" type="ORF">AYR66_20345</name>
</gene>
<evidence type="ECO:0000256" key="1">
    <source>
        <dbReference type="SAM" id="SignalP"/>
    </source>
</evidence>
<organism evidence="3 4">
    <name type="scientific">Noviherbaspirillum denitrificans</name>
    <dbReference type="NCBI Taxonomy" id="1968433"/>
    <lineage>
        <taxon>Bacteria</taxon>
        <taxon>Pseudomonadati</taxon>
        <taxon>Pseudomonadota</taxon>
        <taxon>Betaproteobacteria</taxon>
        <taxon>Burkholderiales</taxon>
        <taxon>Oxalobacteraceae</taxon>
        <taxon>Noviherbaspirillum</taxon>
    </lineage>
</organism>
<evidence type="ECO:0000313" key="3">
    <source>
        <dbReference type="EMBL" id="OWW21486.1"/>
    </source>
</evidence>
<dbReference type="InterPro" id="IPR012347">
    <property type="entry name" value="Ferritin-like"/>
</dbReference>
<feature type="chain" id="PRO_5012987907" description="DUF4142 domain-containing protein" evidence="1">
    <location>
        <begin position="21"/>
        <end position="472"/>
    </location>
</feature>
<dbReference type="InterPro" id="IPR025419">
    <property type="entry name" value="DUF4142"/>
</dbReference>
<dbReference type="EMBL" id="LSTO01000001">
    <property type="protein sequence ID" value="OWW21486.1"/>
    <property type="molecule type" value="Genomic_DNA"/>
</dbReference>
<dbReference type="OrthoDB" id="118677at2"/>
<dbReference type="Gene3D" id="1.20.1260.10">
    <property type="match status" value="3"/>
</dbReference>
<protein>
    <recommendedName>
        <fullName evidence="2">DUF4142 domain-containing protein</fullName>
    </recommendedName>
</protein>
<feature type="signal peptide" evidence="1">
    <location>
        <begin position="1"/>
        <end position="20"/>
    </location>
</feature>
<reference evidence="3 4" key="1">
    <citation type="submission" date="2016-02" db="EMBL/GenBank/DDBJ databases">
        <authorList>
            <person name="Wen L."/>
            <person name="He K."/>
            <person name="Yang H."/>
        </authorList>
    </citation>
    <scope>NUCLEOTIDE SEQUENCE [LARGE SCALE GENOMIC DNA]</scope>
    <source>
        <strain evidence="3 4">TSA40</strain>
    </source>
</reference>
<feature type="domain" description="DUF4142" evidence="2">
    <location>
        <begin position="191"/>
        <end position="321"/>
    </location>
</feature>
<proteinExistence type="predicted"/>
<dbReference type="Proteomes" id="UP000197535">
    <property type="component" value="Unassembled WGS sequence"/>
</dbReference>
<dbReference type="PANTHER" id="PTHR38593">
    <property type="entry name" value="BLR2558 PROTEIN"/>
    <property type="match status" value="1"/>
</dbReference>
<keyword evidence="1" id="KW-0732">Signal</keyword>
<dbReference type="Pfam" id="PF13628">
    <property type="entry name" value="DUF4142"/>
    <property type="match status" value="3"/>
</dbReference>
<dbReference type="RefSeq" id="WP_088708340.1">
    <property type="nucleotide sequence ID" value="NZ_LSTO01000001.1"/>
</dbReference>
<dbReference type="PANTHER" id="PTHR38593:SF1">
    <property type="entry name" value="BLR2558 PROTEIN"/>
    <property type="match status" value="1"/>
</dbReference>
<dbReference type="AlphaFoldDB" id="A0A254TFQ7"/>
<name>A0A254TFQ7_9BURK</name>